<accession>I2CRT1</accession>
<keyword evidence="2" id="KW-0067">ATP-binding</keyword>
<sequence length="117" mass="13143">MIQALARASGQSLVVQNLSLQSDSADLIGGYRPLELGQIARRLYNDLLPAFEALFSRKKNARFLDAFSMAVQGKKWKRLAEGMTRAVLSAEEKLKKEDANESKEKAETEKGREEKEK</sequence>
<organism evidence="4">
    <name type="scientific">Nannochloropsis gaditana (strain CCMP526)</name>
    <name type="common">Green microalga</name>
    <name type="synonym">Microchloropsis gaditana</name>
    <dbReference type="NCBI Taxonomy" id="1093141"/>
    <lineage>
        <taxon>Eukaryota</taxon>
        <taxon>Sar</taxon>
        <taxon>Stramenopiles</taxon>
        <taxon>Ochrophyta</taxon>
        <taxon>Eustigmatophyceae</taxon>
        <taxon>Eustigmatales</taxon>
        <taxon>Monodopsidaceae</taxon>
        <taxon>Nannochloropsis</taxon>
    </lineage>
</organism>
<evidence type="ECO:0000256" key="1">
    <source>
        <dbReference type="ARBA" id="ARBA00022741"/>
    </source>
</evidence>
<feature type="region of interest" description="Disordered" evidence="3">
    <location>
        <begin position="90"/>
        <end position="117"/>
    </location>
</feature>
<feature type="non-terminal residue" evidence="4">
    <location>
        <position position="117"/>
    </location>
</feature>
<reference evidence="4" key="1">
    <citation type="journal article" date="2012" name="Bioengineered">
        <title>Additional insights into the genome of the oleaginous model alga Nannochloropsis gaditana.</title>
        <authorList>
            <person name="Jinkerson R.E."/>
            <person name="Radakovits R."/>
            <person name="Posewitz M.C."/>
        </authorList>
    </citation>
    <scope>NUCLEOTIDE SEQUENCE</scope>
    <source>
        <strain evidence="4">CCMP526</strain>
    </source>
</reference>
<dbReference type="EMBL" id="JU980551">
    <property type="protein sequence ID" value="AFJ69614.1"/>
    <property type="molecule type" value="mRNA"/>
</dbReference>
<dbReference type="GO" id="GO:0000055">
    <property type="term" value="P:ribosomal large subunit export from nucleus"/>
    <property type="evidence" value="ECO:0007669"/>
    <property type="project" value="TreeGrafter"/>
</dbReference>
<evidence type="ECO:0000313" key="4">
    <source>
        <dbReference type="EMBL" id="AFJ69614.1"/>
    </source>
</evidence>
<protein>
    <submittedName>
        <fullName evidence="4">Midasin</fullName>
    </submittedName>
</protein>
<name>I2CRT1_NANGC</name>
<dbReference type="GO" id="GO:0005524">
    <property type="term" value="F:ATP binding"/>
    <property type="evidence" value="ECO:0007669"/>
    <property type="project" value="UniProtKB-KW"/>
</dbReference>
<evidence type="ECO:0000256" key="2">
    <source>
        <dbReference type="ARBA" id="ARBA00022840"/>
    </source>
</evidence>
<evidence type="ECO:0000256" key="3">
    <source>
        <dbReference type="SAM" id="MobiDB-lite"/>
    </source>
</evidence>
<dbReference type="AlphaFoldDB" id="I2CRT1"/>
<dbReference type="PANTHER" id="PTHR48103">
    <property type="entry name" value="MIDASIN-RELATED"/>
    <property type="match status" value="1"/>
</dbReference>
<dbReference type="PANTHER" id="PTHR48103:SF2">
    <property type="entry name" value="MIDASIN"/>
    <property type="match status" value="1"/>
</dbReference>
<keyword evidence="1" id="KW-0547">Nucleotide-binding</keyword>
<dbReference type="GO" id="GO:0005634">
    <property type="term" value="C:nucleus"/>
    <property type="evidence" value="ECO:0007669"/>
    <property type="project" value="TreeGrafter"/>
</dbReference>
<gene>
    <name evidence="4" type="ORF">NGATSA_2043400</name>
</gene>
<dbReference type="GO" id="GO:0030687">
    <property type="term" value="C:preribosome, large subunit precursor"/>
    <property type="evidence" value="ECO:0007669"/>
    <property type="project" value="TreeGrafter"/>
</dbReference>
<proteinExistence type="evidence at transcript level"/>
<dbReference type="GO" id="GO:0000027">
    <property type="term" value="P:ribosomal large subunit assembly"/>
    <property type="evidence" value="ECO:0007669"/>
    <property type="project" value="TreeGrafter"/>
</dbReference>
<reference evidence="4" key="2">
    <citation type="journal article" date="2012" name="Nat. Commun.">
        <title>Draft genome sequence and genetic transformation of the oleaginous alga Nannochloropis gaditana.</title>
        <authorList>
            <person name="Radakovits R."/>
            <person name="Jinkerson R.E."/>
            <person name="Fuerstenberg S.I."/>
            <person name="Tae H."/>
            <person name="Settlage R.E."/>
            <person name="Boore J.L."/>
            <person name="Posewitz M.C."/>
        </authorList>
    </citation>
    <scope>NUCLEOTIDE SEQUENCE</scope>
    <source>
        <strain evidence="4">CCMP526</strain>
    </source>
</reference>